<evidence type="ECO:0000256" key="1">
    <source>
        <dbReference type="SAM" id="MobiDB-lite"/>
    </source>
</evidence>
<dbReference type="InterPro" id="IPR012337">
    <property type="entry name" value="RNaseH-like_sf"/>
</dbReference>
<dbReference type="AlphaFoldDB" id="Q1ZPA5"/>
<evidence type="ECO:0000313" key="4">
    <source>
        <dbReference type="Proteomes" id="UP000001603"/>
    </source>
</evidence>
<dbReference type="HOGENOM" id="CLU_017991_1_0_6"/>
<organism evidence="3 4">
    <name type="scientific">Photobacterium angustum (strain S14 / CCUG 15956)</name>
    <name type="common">Vibrio sp. (strain S14 / CCUG 15956)</name>
    <dbReference type="NCBI Taxonomy" id="314292"/>
    <lineage>
        <taxon>Bacteria</taxon>
        <taxon>Pseudomonadati</taxon>
        <taxon>Pseudomonadota</taxon>
        <taxon>Gammaproteobacteria</taxon>
        <taxon>Vibrionales</taxon>
        <taxon>Vibrionaceae</taxon>
        <taxon>Photobacterium</taxon>
    </lineage>
</organism>
<evidence type="ECO:0000259" key="2">
    <source>
        <dbReference type="PROSITE" id="PS50994"/>
    </source>
</evidence>
<dbReference type="OrthoDB" id="501284at2"/>
<feature type="region of interest" description="Disordered" evidence="1">
    <location>
        <begin position="563"/>
        <end position="615"/>
    </location>
</feature>
<dbReference type="SUPFAM" id="SSF53098">
    <property type="entry name" value="Ribonuclease H-like"/>
    <property type="match status" value="1"/>
</dbReference>
<dbReference type="InterPro" id="IPR036397">
    <property type="entry name" value="RNaseH_sf"/>
</dbReference>
<dbReference type="PROSITE" id="PS50994">
    <property type="entry name" value="INTEGRASE"/>
    <property type="match status" value="1"/>
</dbReference>
<dbReference type="EMBL" id="AAOJ01000004">
    <property type="protein sequence ID" value="EAS64055.1"/>
    <property type="molecule type" value="Genomic_DNA"/>
</dbReference>
<dbReference type="eggNOG" id="COG2801">
    <property type="taxonomic scope" value="Bacteria"/>
</dbReference>
<evidence type="ECO:0000313" key="3">
    <source>
        <dbReference type="EMBL" id="EAS64055.1"/>
    </source>
</evidence>
<dbReference type="InterPro" id="IPR001584">
    <property type="entry name" value="Integrase_cat-core"/>
</dbReference>
<dbReference type="RefSeq" id="WP_005370417.1">
    <property type="nucleotide sequence ID" value="NZ_CH902601.1"/>
</dbReference>
<proteinExistence type="predicted"/>
<dbReference type="Pfam" id="PF09299">
    <property type="entry name" value="Mu-transpos_C"/>
    <property type="match status" value="1"/>
</dbReference>
<feature type="compositionally biased region" description="Acidic residues" evidence="1">
    <location>
        <begin position="604"/>
        <end position="615"/>
    </location>
</feature>
<dbReference type="Gene3D" id="3.30.420.10">
    <property type="entry name" value="Ribonuclease H-like superfamily/Ribonuclease H"/>
    <property type="match status" value="1"/>
</dbReference>
<reference evidence="3 4" key="1">
    <citation type="journal article" date="2009" name="Proc. Natl. Acad. Sci. U.S.A.">
        <title>The genomic basis of trophic strategy in marine bacteria.</title>
        <authorList>
            <person name="Lauro F.M."/>
            <person name="McDougald D."/>
            <person name="Thomas T."/>
            <person name="Williams T.J."/>
            <person name="Egan S."/>
            <person name="Rice S."/>
            <person name="DeMaere M.Z."/>
            <person name="Ting L."/>
            <person name="Ertan H."/>
            <person name="Johnson J."/>
            <person name="Ferriera S."/>
            <person name="Lapidus A."/>
            <person name="Anderson I."/>
            <person name="Kyrpides N."/>
            <person name="Munk A.C."/>
            <person name="Detter C."/>
            <person name="Han C.S."/>
            <person name="Brown M.V."/>
            <person name="Robb F.T."/>
            <person name="Kjelleberg S."/>
            <person name="Cavicchioli R."/>
        </authorList>
    </citation>
    <scope>NUCLEOTIDE SEQUENCE [LARGE SCALE GENOMIC DNA]</scope>
    <source>
        <strain evidence="3 4">S14</strain>
    </source>
</reference>
<protein>
    <submittedName>
        <fullName evidence="3">Putative transposase</fullName>
    </submittedName>
</protein>
<name>Q1ZPA5_PHOAS</name>
<sequence>MKNHDKPSIFSDEFECENQIEESELASNAECAVSRDLASYPDATQKEVMRRYYFIEWMRKELAGGWTQKNLDPLLNRAARELQLKAPKWRALANWWKIYSQSGFKLTSLIPRQTAGNRHLKVKNEMVFFDKALERYLVPERPSIAAVYQYYSDLIRIENQNIVENKIEALSYKGFYNRIKKLSAYDVKVARHGKYLADMEFNSIDAHYPASRVLEKVEIDHTPLDLILLDDEHNFPIGRPYLTLLIDQFSRCIIGFYLGFKEPSYFSVMKALLNAIKPKNYISEQFPSIEKEWCCEGKMESLVVDNGAEFWSKSLEQSCLELGIHIQYNPVRKPWLKPLVERIFRTINSKLTISIPGKTFSNILQREDYDSKKDAVMRFSIFNEILHKWIIDVYHHEPDSRKRSIPYLKWQEGINYLPPISYSPEDEKQLAIILGIKAKRQHRRGGIHIHSLRYDSEILADCRRMYPSVTSVLTKTNPDDISYIYVFIEHEQKYIKVPCVDPIGYTKGLSLFQHQINLKLQREYIDKKTDLDSLAKVRMYINDRILKEINDLKSRQKKATKGISRLAKHASIGSDKKESISTSPLLNVSKDADQTKPVQPKGDDWDDLISDLDPY</sequence>
<gene>
    <name evidence="3" type="ORF">VAS14_17416</name>
</gene>
<dbReference type="GO" id="GO:0015074">
    <property type="term" value="P:DNA integration"/>
    <property type="evidence" value="ECO:0007669"/>
    <property type="project" value="InterPro"/>
</dbReference>
<accession>Q1ZPA5</accession>
<feature type="domain" description="Integrase catalytic" evidence="2">
    <location>
        <begin position="205"/>
        <end position="414"/>
    </location>
</feature>
<dbReference type="InterPro" id="IPR015378">
    <property type="entry name" value="Transposase-like_Mu_C"/>
</dbReference>
<dbReference type="Proteomes" id="UP000001603">
    <property type="component" value="Unassembled WGS sequence"/>
</dbReference>
<comment type="caution">
    <text evidence="3">The sequence shown here is derived from an EMBL/GenBank/DDBJ whole genome shotgun (WGS) entry which is preliminary data.</text>
</comment>
<dbReference type="GO" id="GO:0003676">
    <property type="term" value="F:nucleic acid binding"/>
    <property type="evidence" value="ECO:0007669"/>
    <property type="project" value="InterPro"/>
</dbReference>